<evidence type="ECO:0000313" key="1">
    <source>
        <dbReference type="EMBL" id="KAK3782473.1"/>
    </source>
</evidence>
<evidence type="ECO:0000313" key="2">
    <source>
        <dbReference type="Proteomes" id="UP001283361"/>
    </source>
</evidence>
<dbReference type="Proteomes" id="UP001283361">
    <property type="component" value="Unassembled WGS sequence"/>
</dbReference>
<name>A0AAE1DUX5_9GAST</name>
<accession>A0AAE1DUX5</accession>
<reference evidence="1" key="1">
    <citation type="journal article" date="2023" name="G3 (Bethesda)">
        <title>A reference genome for the long-term kleptoplast-retaining sea slug Elysia crispata morphotype clarki.</title>
        <authorList>
            <person name="Eastman K.E."/>
            <person name="Pendleton A.L."/>
            <person name="Shaikh M.A."/>
            <person name="Suttiyut T."/>
            <person name="Ogas R."/>
            <person name="Tomko P."/>
            <person name="Gavelis G."/>
            <person name="Widhalm J.R."/>
            <person name="Wisecaver J.H."/>
        </authorList>
    </citation>
    <scope>NUCLEOTIDE SEQUENCE</scope>
    <source>
        <strain evidence="1">ECLA1</strain>
    </source>
</reference>
<keyword evidence="2" id="KW-1185">Reference proteome</keyword>
<gene>
    <name evidence="1" type="ORF">RRG08_008330</name>
</gene>
<organism evidence="1 2">
    <name type="scientific">Elysia crispata</name>
    <name type="common">lettuce slug</name>
    <dbReference type="NCBI Taxonomy" id="231223"/>
    <lineage>
        <taxon>Eukaryota</taxon>
        <taxon>Metazoa</taxon>
        <taxon>Spiralia</taxon>
        <taxon>Lophotrochozoa</taxon>
        <taxon>Mollusca</taxon>
        <taxon>Gastropoda</taxon>
        <taxon>Heterobranchia</taxon>
        <taxon>Euthyneura</taxon>
        <taxon>Panpulmonata</taxon>
        <taxon>Sacoglossa</taxon>
        <taxon>Placobranchoidea</taxon>
        <taxon>Plakobranchidae</taxon>
        <taxon>Elysia</taxon>
    </lineage>
</organism>
<dbReference type="EMBL" id="JAWDGP010002503">
    <property type="protein sequence ID" value="KAK3782473.1"/>
    <property type="molecule type" value="Genomic_DNA"/>
</dbReference>
<protein>
    <submittedName>
        <fullName evidence="1">Uncharacterized protein</fullName>
    </submittedName>
</protein>
<dbReference type="AlphaFoldDB" id="A0AAE1DUX5"/>
<comment type="caution">
    <text evidence="1">The sequence shown here is derived from an EMBL/GenBank/DDBJ whole genome shotgun (WGS) entry which is preliminary data.</text>
</comment>
<sequence>MEKACHHVGRVGWCAESKMGEHLSTITSLIITDRLSVGEMELPRPRRILLRKCKYWSSRLRALAFDFQPSF</sequence>
<proteinExistence type="predicted"/>